<proteinExistence type="predicted"/>
<dbReference type="EMBL" id="FNQM01000017">
    <property type="protein sequence ID" value="SEA90140.1"/>
    <property type="molecule type" value="Genomic_DNA"/>
</dbReference>
<dbReference type="RefSeq" id="WP_093255579.1">
    <property type="nucleotide sequence ID" value="NZ_FNQM01000017.1"/>
</dbReference>
<dbReference type="SUPFAM" id="SSF52540">
    <property type="entry name" value="P-loop containing nucleoside triphosphate hydrolases"/>
    <property type="match status" value="1"/>
</dbReference>
<dbReference type="PROSITE" id="PS00211">
    <property type="entry name" value="ABC_TRANSPORTER_1"/>
    <property type="match status" value="1"/>
</dbReference>
<evidence type="ECO:0000313" key="4">
    <source>
        <dbReference type="EMBL" id="SEA90140.1"/>
    </source>
</evidence>
<dbReference type="CDD" id="cd03214">
    <property type="entry name" value="ABC_Iron-Siderophores_B12_Hemin"/>
    <property type="match status" value="1"/>
</dbReference>
<name>A0A1H4EZM6_9RHOB</name>
<dbReference type="InterPro" id="IPR003593">
    <property type="entry name" value="AAA+_ATPase"/>
</dbReference>
<evidence type="ECO:0000256" key="2">
    <source>
        <dbReference type="ARBA" id="ARBA00022840"/>
    </source>
</evidence>
<dbReference type="PROSITE" id="PS50893">
    <property type="entry name" value="ABC_TRANSPORTER_2"/>
    <property type="match status" value="1"/>
</dbReference>
<dbReference type="InterPro" id="IPR017871">
    <property type="entry name" value="ABC_transporter-like_CS"/>
</dbReference>
<dbReference type="PANTHER" id="PTHR42794">
    <property type="entry name" value="HEMIN IMPORT ATP-BINDING PROTEIN HMUV"/>
    <property type="match status" value="1"/>
</dbReference>
<dbReference type="Pfam" id="PF00005">
    <property type="entry name" value="ABC_tran"/>
    <property type="match status" value="1"/>
</dbReference>
<feature type="domain" description="ABC transporter" evidence="3">
    <location>
        <begin position="4"/>
        <end position="237"/>
    </location>
</feature>
<evidence type="ECO:0000259" key="3">
    <source>
        <dbReference type="PROSITE" id="PS50893"/>
    </source>
</evidence>
<dbReference type="OrthoDB" id="9805601at2"/>
<keyword evidence="2 4" id="KW-0067">ATP-binding</keyword>
<dbReference type="InterPro" id="IPR003439">
    <property type="entry name" value="ABC_transporter-like_ATP-bd"/>
</dbReference>
<dbReference type="PANTHER" id="PTHR42794:SF2">
    <property type="entry name" value="ABC TRANSPORTER ATP-BINDING PROTEIN"/>
    <property type="match status" value="1"/>
</dbReference>
<accession>A0A1H4EZM6</accession>
<keyword evidence="1" id="KW-0547">Nucleotide-binding</keyword>
<protein>
    <submittedName>
        <fullName evidence="4">Iron complex transport system ATP-binding protein</fullName>
    </submittedName>
</protein>
<reference evidence="4 5" key="1">
    <citation type="submission" date="2016-10" db="EMBL/GenBank/DDBJ databases">
        <authorList>
            <person name="de Groot N.N."/>
        </authorList>
    </citation>
    <scope>NUCLEOTIDE SEQUENCE [LARGE SCALE GENOMIC DNA]</scope>
    <source>
        <strain evidence="4 5">DSM 15345</strain>
    </source>
</reference>
<dbReference type="STRING" id="89524.SAMN05444370_1176"/>
<keyword evidence="5" id="KW-1185">Reference proteome</keyword>
<dbReference type="AlphaFoldDB" id="A0A1H4EZM6"/>
<dbReference type="Gene3D" id="3.40.50.300">
    <property type="entry name" value="P-loop containing nucleotide triphosphate hydrolases"/>
    <property type="match status" value="1"/>
</dbReference>
<dbReference type="GO" id="GO:0016887">
    <property type="term" value="F:ATP hydrolysis activity"/>
    <property type="evidence" value="ECO:0007669"/>
    <property type="project" value="InterPro"/>
</dbReference>
<dbReference type="SMART" id="SM00382">
    <property type="entry name" value="AAA"/>
    <property type="match status" value="1"/>
</dbReference>
<organism evidence="4 5">
    <name type="scientific">Rubrimonas cliftonensis</name>
    <dbReference type="NCBI Taxonomy" id="89524"/>
    <lineage>
        <taxon>Bacteria</taxon>
        <taxon>Pseudomonadati</taxon>
        <taxon>Pseudomonadota</taxon>
        <taxon>Alphaproteobacteria</taxon>
        <taxon>Rhodobacterales</taxon>
        <taxon>Paracoccaceae</taxon>
        <taxon>Rubrimonas</taxon>
    </lineage>
</organism>
<gene>
    <name evidence="4" type="ORF">SAMN05444370_1176</name>
</gene>
<dbReference type="Proteomes" id="UP000198703">
    <property type="component" value="Unassembled WGS sequence"/>
</dbReference>
<dbReference type="InterPro" id="IPR027417">
    <property type="entry name" value="P-loop_NTPase"/>
</dbReference>
<dbReference type="GO" id="GO:0005524">
    <property type="term" value="F:ATP binding"/>
    <property type="evidence" value="ECO:0007669"/>
    <property type="project" value="UniProtKB-KW"/>
</dbReference>
<sequence>MIALALDAVGVRARDGTRLINGVSLAATPGETLGLVGPNGAGKSSLLRLFYGVHRPTAGRVLIDGRDARTLSATHRARLVAAVPQETPAPFNLTVREVVEAGRTPHARGLLGGDAGGRAAVDAALIRMSLTAVAGRAFAALSGGERKRALIARALSQEARALVLDEPVNHLDIRQQLALMALIRDLAVTTIVALHDLELAARYCDRIAVLAHGRLVACGPPETVLTQARIAEVFGVGAEIRAAPPCGRLRIAFDPLTAA</sequence>
<evidence type="ECO:0000313" key="5">
    <source>
        <dbReference type="Proteomes" id="UP000198703"/>
    </source>
</evidence>
<evidence type="ECO:0000256" key="1">
    <source>
        <dbReference type="ARBA" id="ARBA00022741"/>
    </source>
</evidence>